<proteinExistence type="predicted"/>
<organism evidence="3 4">
    <name type="scientific">Platanthera guangdongensis</name>
    <dbReference type="NCBI Taxonomy" id="2320717"/>
    <lineage>
        <taxon>Eukaryota</taxon>
        <taxon>Viridiplantae</taxon>
        <taxon>Streptophyta</taxon>
        <taxon>Embryophyta</taxon>
        <taxon>Tracheophyta</taxon>
        <taxon>Spermatophyta</taxon>
        <taxon>Magnoliopsida</taxon>
        <taxon>Liliopsida</taxon>
        <taxon>Asparagales</taxon>
        <taxon>Orchidaceae</taxon>
        <taxon>Orchidoideae</taxon>
        <taxon>Orchideae</taxon>
        <taxon>Orchidinae</taxon>
        <taxon>Platanthera</taxon>
    </lineage>
</organism>
<feature type="compositionally biased region" description="Basic and acidic residues" evidence="1">
    <location>
        <begin position="331"/>
        <end position="340"/>
    </location>
</feature>
<dbReference type="PANTHER" id="PTHR21726">
    <property type="entry name" value="PHOSPHATIDYLINOSITOL N-ACETYLGLUCOSAMINYLTRANSFERASE SUBUNIT P DOWN SYNDROME CRITICAL REGION PROTEIN 5 -RELATED"/>
    <property type="match status" value="1"/>
</dbReference>
<sequence length="846" mass="93905">MWGRPGEEFLLKLSKADGVGEDGSLKLSCNCKRINCVFSLVKRKMGPEKGGAKSRGFLQLFDWNRKSRKKLFSVSPESAKQEKRTDDSLPGTKLRLLDEDETIGISSMKGSSEYSCSSSVTDEEGGGIRALGIVARLMGLNSMPASGFSEPFSTPRHNNIPLRDKQSHKIGTEFYINDQFNSSRVNTRKPAEFRTQKMPSSPIERFQTETLPPRSAKSVSLSHHRLLSPIKTPGFIPPRNAAHIMEAAANIFEPTLPVNSRAKASSPYGPLKIREPKNRITGSQRTSNVVELARRSVETSDVRYLKGQSLNRSWNGSEDTSLTFKPSPDMSDTHSLDGKGKGKSVSLAIQAKVNVQMREGMNIHNRNAPLVVLKDAEGKSNQPFKIQQSNQKYKQQKVSLSGGSSALRQNNQKQNCLSGKSKITPKQSVSNQQGRKIIYRDNPYGKKNTTKIVRGSRVVNSGDIPETCSTECEVFLSKEYPQKKRLIDGDSISHKNSSLDNIQVVHHHKHVLPNVLIDEQLRWSEEKKNHGSDVVSFTFTSPLVKSTPMSPSSILVEENSDKRNIYKFDSQFRKNSFTAKKLPPQANIQIPGDTLSILLEQKLRELTSGNEASCYSFESTSSNSCPVQLENEFNIDSMSTSSTGHNKQFVPKSCINQQPITFSSDMSTTDGHMVGLHHKPQELEAECSSITDARNEPNLLQPSPLSILDISFSSESFNSSAGCTEGSKISFNSSQSQNIISSRIHNKFSSFEMELDLSDSASSSSEATSFLSERQQLHANTNKQDLEYVREILKGRRASSADLALYPLNLLFNKSGYRSWAIGKLDVEGHGRRNLCGDFYGGKRLQ</sequence>
<dbReference type="Pfam" id="PF14383">
    <property type="entry name" value="VARLMGL"/>
    <property type="match status" value="1"/>
</dbReference>
<dbReference type="EMBL" id="JBBWWR010000010">
    <property type="protein sequence ID" value="KAK8960257.1"/>
    <property type="molecule type" value="Genomic_DNA"/>
</dbReference>
<evidence type="ECO:0000313" key="4">
    <source>
        <dbReference type="Proteomes" id="UP001412067"/>
    </source>
</evidence>
<feature type="compositionally biased region" description="Polar residues" evidence="1">
    <location>
        <begin position="398"/>
        <end position="418"/>
    </location>
</feature>
<feature type="region of interest" description="Disordered" evidence="1">
    <location>
        <begin position="72"/>
        <end position="91"/>
    </location>
</feature>
<evidence type="ECO:0000259" key="2">
    <source>
        <dbReference type="Pfam" id="PF14383"/>
    </source>
</evidence>
<comment type="caution">
    <text evidence="3">The sequence shown here is derived from an EMBL/GenBank/DDBJ whole genome shotgun (WGS) entry which is preliminary data.</text>
</comment>
<dbReference type="InterPro" id="IPR032795">
    <property type="entry name" value="DUF3741-assoc"/>
</dbReference>
<feature type="domain" description="DUF3741" evidence="2">
    <location>
        <begin position="118"/>
        <end position="149"/>
    </location>
</feature>
<reference evidence="3 4" key="1">
    <citation type="journal article" date="2022" name="Nat. Plants">
        <title>Genomes of leafy and leafless Platanthera orchids illuminate the evolution of mycoheterotrophy.</title>
        <authorList>
            <person name="Li M.H."/>
            <person name="Liu K.W."/>
            <person name="Li Z."/>
            <person name="Lu H.C."/>
            <person name="Ye Q.L."/>
            <person name="Zhang D."/>
            <person name="Wang J.Y."/>
            <person name="Li Y.F."/>
            <person name="Zhong Z.M."/>
            <person name="Liu X."/>
            <person name="Yu X."/>
            <person name="Liu D.K."/>
            <person name="Tu X.D."/>
            <person name="Liu B."/>
            <person name="Hao Y."/>
            <person name="Liao X.Y."/>
            <person name="Jiang Y.T."/>
            <person name="Sun W.H."/>
            <person name="Chen J."/>
            <person name="Chen Y.Q."/>
            <person name="Ai Y."/>
            <person name="Zhai J.W."/>
            <person name="Wu S.S."/>
            <person name="Zhou Z."/>
            <person name="Hsiao Y.Y."/>
            <person name="Wu W.L."/>
            <person name="Chen Y.Y."/>
            <person name="Lin Y.F."/>
            <person name="Hsu J.L."/>
            <person name="Li C.Y."/>
            <person name="Wang Z.W."/>
            <person name="Zhao X."/>
            <person name="Zhong W.Y."/>
            <person name="Ma X.K."/>
            <person name="Ma L."/>
            <person name="Huang J."/>
            <person name="Chen G.Z."/>
            <person name="Huang M.Z."/>
            <person name="Huang L."/>
            <person name="Peng D.H."/>
            <person name="Luo Y.B."/>
            <person name="Zou S.Q."/>
            <person name="Chen S.P."/>
            <person name="Lan S."/>
            <person name="Tsai W.C."/>
            <person name="Van de Peer Y."/>
            <person name="Liu Z.J."/>
        </authorList>
    </citation>
    <scope>NUCLEOTIDE SEQUENCE [LARGE SCALE GENOMIC DNA]</scope>
    <source>
        <strain evidence="3">Lor288</strain>
    </source>
</reference>
<feature type="region of interest" description="Disordered" evidence="1">
    <location>
        <begin position="311"/>
        <end position="343"/>
    </location>
</feature>
<protein>
    <recommendedName>
        <fullName evidence="2">DUF3741 domain-containing protein</fullName>
    </recommendedName>
</protein>
<feature type="compositionally biased region" description="Polar residues" evidence="1">
    <location>
        <begin position="424"/>
        <end position="434"/>
    </location>
</feature>
<feature type="region of interest" description="Disordered" evidence="1">
    <location>
        <begin position="398"/>
        <end position="436"/>
    </location>
</feature>
<evidence type="ECO:0000256" key="1">
    <source>
        <dbReference type="SAM" id="MobiDB-lite"/>
    </source>
</evidence>
<dbReference type="Proteomes" id="UP001412067">
    <property type="component" value="Unassembled WGS sequence"/>
</dbReference>
<keyword evidence="4" id="KW-1185">Reference proteome</keyword>
<gene>
    <name evidence="3" type="ORF">KSP40_PGU020218</name>
</gene>
<dbReference type="PANTHER" id="PTHR21726:SF29">
    <property type="entry name" value="EXPRESSED PROTEIN"/>
    <property type="match status" value="1"/>
</dbReference>
<evidence type="ECO:0000313" key="3">
    <source>
        <dbReference type="EMBL" id="KAK8960257.1"/>
    </source>
</evidence>
<feature type="compositionally biased region" description="Polar residues" evidence="1">
    <location>
        <begin position="311"/>
        <end position="324"/>
    </location>
</feature>
<name>A0ABR2M7Y5_9ASPA</name>
<accession>A0ABR2M7Y5</accession>